<dbReference type="InterPro" id="IPR036890">
    <property type="entry name" value="HATPase_C_sf"/>
</dbReference>
<dbReference type="Pfam" id="PF07730">
    <property type="entry name" value="HisKA_3"/>
    <property type="match status" value="1"/>
</dbReference>
<dbReference type="STRING" id="1210086.GCA_001613105_07825"/>
<dbReference type="GO" id="GO:0005524">
    <property type="term" value="F:ATP binding"/>
    <property type="evidence" value="ECO:0007669"/>
    <property type="project" value="UniProtKB-KW"/>
</dbReference>
<evidence type="ECO:0000256" key="4">
    <source>
        <dbReference type="ARBA" id="ARBA00022679"/>
    </source>
</evidence>
<dbReference type="GO" id="GO:0000155">
    <property type="term" value="F:phosphorelay sensor kinase activity"/>
    <property type="evidence" value="ECO:0007669"/>
    <property type="project" value="InterPro"/>
</dbReference>
<feature type="domain" description="Signal transduction histidine kinase subgroup 3 dimerisation and phosphoacceptor" evidence="11">
    <location>
        <begin position="176"/>
        <end position="242"/>
    </location>
</feature>
<keyword evidence="7" id="KW-0067">ATP-binding</keyword>
<dbReference type="InterPro" id="IPR003594">
    <property type="entry name" value="HATPase_dom"/>
</dbReference>
<dbReference type="GO" id="GO:0046983">
    <property type="term" value="F:protein dimerization activity"/>
    <property type="evidence" value="ECO:0007669"/>
    <property type="project" value="InterPro"/>
</dbReference>
<evidence type="ECO:0000256" key="6">
    <source>
        <dbReference type="ARBA" id="ARBA00022777"/>
    </source>
</evidence>
<keyword evidence="9" id="KW-0472">Membrane</keyword>
<feature type="transmembrane region" description="Helical" evidence="9">
    <location>
        <begin position="61"/>
        <end position="92"/>
    </location>
</feature>
<keyword evidence="6 12" id="KW-0418">Kinase</keyword>
<keyword evidence="13" id="KW-1185">Reference proteome</keyword>
<gene>
    <name evidence="12" type="ORF">DFR76_101129</name>
</gene>
<dbReference type="Gene3D" id="3.30.565.10">
    <property type="entry name" value="Histidine kinase-like ATPase, C-terminal domain"/>
    <property type="match status" value="1"/>
</dbReference>
<feature type="transmembrane region" description="Helical" evidence="9">
    <location>
        <begin position="35"/>
        <end position="54"/>
    </location>
</feature>
<dbReference type="InterPro" id="IPR050482">
    <property type="entry name" value="Sensor_HK_TwoCompSys"/>
</dbReference>
<reference evidence="12 13" key="1">
    <citation type="submission" date="2018-07" db="EMBL/GenBank/DDBJ databases">
        <title>Genomic Encyclopedia of Type Strains, Phase IV (KMG-IV): sequencing the most valuable type-strain genomes for metagenomic binning, comparative biology and taxonomic classification.</title>
        <authorList>
            <person name="Goeker M."/>
        </authorList>
    </citation>
    <scope>NUCLEOTIDE SEQUENCE [LARGE SCALE GENOMIC DNA]</scope>
    <source>
        <strain evidence="12 13">DSM 44290</strain>
    </source>
</reference>
<keyword evidence="9" id="KW-0812">Transmembrane</keyword>
<evidence type="ECO:0000256" key="1">
    <source>
        <dbReference type="ARBA" id="ARBA00000085"/>
    </source>
</evidence>
<dbReference type="CDD" id="cd16917">
    <property type="entry name" value="HATPase_UhpB-NarQ-NarX-like"/>
    <property type="match status" value="1"/>
</dbReference>
<evidence type="ECO:0000259" key="11">
    <source>
        <dbReference type="Pfam" id="PF07730"/>
    </source>
</evidence>
<protein>
    <recommendedName>
        <fullName evidence="2">histidine kinase</fullName>
        <ecNumber evidence="2">2.7.13.3</ecNumber>
    </recommendedName>
</protein>
<accession>A0A370IGN2</accession>
<sequence length="370" mass="39439">MIAAPYTPTRLSRLLRLVGFVTVVGWSVNQSLWQHPWLVVGAVISWIGWAGFVLTPTGARIFLCAMAIGGGLTVDQLIGSKITVLATVFVALSLATEPVLICLGIAALTVLCSCVSIAATPDPPRALLGLLLGLGVSGVMGWSRRQSRISAEQNRLLVEQNRMIRVERDRAAALAERGRIARDMHDVLAHTLGGLVLQLDAADALLEAGEVDRATERVKASHRLAASGLEDARRVVGALRADDFDLSVELQRLYDEYRGAGGQLEIRTDAELRGSDQQVAVALARAVQEALTNARKHAPGQPVTLTIRDEAAQLVVTASNPLAAQRITLAASGAGAGLLGMRERIAASGGTVEAGKENGRWTIRIRVPRR</sequence>
<dbReference type="Gene3D" id="1.20.5.1930">
    <property type="match status" value="1"/>
</dbReference>
<evidence type="ECO:0000256" key="2">
    <source>
        <dbReference type="ARBA" id="ARBA00012438"/>
    </source>
</evidence>
<dbReference type="GO" id="GO:0016020">
    <property type="term" value="C:membrane"/>
    <property type="evidence" value="ECO:0007669"/>
    <property type="project" value="InterPro"/>
</dbReference>
<dbReference type="EC" id="2.7.13.3" evidence="2"/>
<name>A0A370IGN2_9NOCA</name>
<keyword evidence="4" id="KW-0808">Transferase</keyword>
<feature type="transmembrane region" description="Helical" evidence="9">
    <location>
        <begin position="126"/>
        <end position="143"/>
    </location>
</feature>
<evidence type="ECO:0000313" key="12">
    <source>
        <dbReference type="EMBL" id="RDI68594.1"/>
    </source>
</evidence>
<proteinExistence type="predicted"/>
<dbReference type="Proteomes" id="UP000254869">
    <property type="component" value="Unassembled WGS sequence"/>
</dbReference>
<dbReference type="Pfam" id="PF02518">
    <property type="entry name" value="HATPase_c"/>
    <property type="match status" value="1"/>
</dbReference>
<comment type="caution">
    <text evidence="12">The sequence shown here is derived from an EMBL/GenBank/DDBJ whole genome shotgun (WGS) entry which is preliminary data.</text>
</comment>
<dbReference type="AlphaFoldDB" id="A0A370IGN2"/>
<organism evidence="12 13">
    <name type="scientific">Nocardia pseudobrasiliensis</name>
    <dbReference type="NCBI Taxonomy" id="45979"/>
    <lineage>
        <taxon>Bacteria</taxon>
        <taxon>Bacillati</taxon>
        <taxon>Actinomycetota</taxon>
        <taxon>Actinomycetes</taxon>
        <taxon>Mycobacteriales</taxon>
        <taxon>Nocardiaceae</taxon>
        <taxon>Nocardia</taxon>
    </lineage>
</organism>
<dbReference type="PANTHER" id="PTHR24421:SF10">
    <property type="entry name" value="NITRATE_NITRITE SENSOR PROTEIN NARQ"/>
    <property type="match status" value="1"/>
</dbReference>
<dbReference type="EMBL" id="QQBC01000001">
    <property type="protein sequence ID" value="RDI68594.1"/>
    <property type="molecule type" value="Genomic_DNA"/>
</dbReference>
<evidence type="ECO:0000256" key="5">
    <source>
        <dbReference type="ARBA" id="ARBA00022741"/>
    </source>
</evidence>
<dbReference type="RefSeq" id="WP_068009246.1">
    <property type="nucleotide sequence ID" value="NZ_QQBC01000001.1"/>
</dbReference>
<evidence type="ECO:0000256" key="9">
    <source>
        <dbReference type="SAM" id="Phobius"/>
    </source>
</evidence>
<evidence type="ECO:0000256" key="3">
    <source>
        <dbReference type="ARBA" id="ARBA00022553"/>
    </source>
</evidence>
<keyword evidence="5" id="KW-0547">Nucleotide-binding</keyword>
<evidence type="ECO:0000259" key="10">
    <source>
        <dbReference type="Pfam" id="PF02518"/>
    </source>
</evidence>
<feature type="domain" description="Histidine kinase/HSP90-like ATPase" evidence="10">
    <location>
        <begin position="280"/>
        <end position="368"/>
    </location>
</feature>
<evidence type="ECO:0000256" key="8">
    <source>
        <dbReference type="ARBA" id="ARBA00023012"/>
    </source>
</evidence>
<keyword evidence="9" id="KW-1133">Transmembrane helix</keyword>
<evidence type="ECO:0000313" key="13">
    <source>
        <dbReference type="Proteomes" id="UP000254869"/>
    </source>
</evidence>
<comment type="catalytic activity">
    <reaction evidence="1">
        <text>ATP + protein L-histidine = ADP + protein N-phospho-L-histidine.</text>
        <dbReference type="EC" id="2.7.13.3"/>
    </reaction>
</comment>
<keyword evidence="3" id="KW-0597">Phosphoprotein</keyword>
<dbReference type="SUPFAM" id="SSF55874">
    <property type="entry name" value="ATPase domain of HSP90 chaperone/DNA topoisomerase II/histidine kinase"/>
    <property type="match status" value="1"/>
</dbReference>
<feature type="transmembrane region" description="Helical" evidence="9">
    <location>
        <begin position="98"/>
        <end position="119"/>
    </location>
</feature>
<keyword evidence="8" id="KW-0902">Two-component regulatory system</keyword>
<dbReference type="PANTHER" id="PTHR24421">
    <property type="entry name" value="NITRATE/NITRITE SENSOR PROTEIN NARX-RELATED"/>
    <property type="match status" value="1"/>
</dbReference>
<evidence type="ECO:0000256" key="7">
    <source>
        <dbReference type="ARBA" id="ARBA00022840"/>
    </source>
</evidence>
<dbReference type="InterPro" id="IPR011712">
    <property type="entry name" value="Sig_transdc_His_kin_sub3_dim/P"/>
</dbReference>